<gene>
    <name evidence="2" type="primary">shkE</name>
    <name evidence="2" type="ORF">SPIL2461_LOCUS13899</name>
</gene>
<reference evidence="2" key="1">
    <citation type="submission" date="2021-02" db="EMBL/GenBank/DDBJ databases">
        <authorList>
            <person name="Dougan E. K."/>
            <person name="Rhodes N."/>
            <person name="Thang M."/>
            <person name="Chan C."/>
        </authorList>
    </citation>
    <scope>NUCLEOTIDE SEQUENCE</scope>
</reference>
<feature type="non-terminal residue" evidence="2">
    <location>
        <position position="1"/>
    </location>
</feature>
<evidence type="ECO:0000313" key="2">
    <source>
        <dbReference type="EMBL" id="CAE7528503.1"/>
    </source>
</evidence>
<feature type="region of interest" description="Disordered" evidence="1">
    <location>
        <begin position="1"/>
        <end position="20"/>
    </location>
</feature>
<name>A0A812TEU9_SYMPI</name>
<dbReference type="SUPFAM" id="SSF56112">
    <property type="entry name" value="Protein kinase-like (PK-like)"/>
    <property type="match status" value="1"/>
</dbReference>
<dbReference type="EMBL" id="CAJNIZ010031169">
    <property type="protein sequence ID" value="CAE7528503.1"/>
    <property type="molecule type" value="Genomic_DNA"/>
</dbReference>
<dbReference type="Proteomes" id="UP000649617">
    <property type="component" value="Unassembled WGS sequence"/>
</dbReference>
<sequence length="55" mass="6027">LGGGVQAASPKRAGDEEMEQEINEELLHEIELLASLRHPDLVLFLGACLDPKYPI</sequence>
<feature type="non-terminal residue" evidence="2">
    <location>
        <position position="55"/>
    </location>
</feature>
<keyword evidence="3" id="KW-1185">Reference proteome</keyword>
<organism evidence="2 3">
    <name type="scientific">Symbiodinium pilosum</name>
    <name type="common">Dinoflagellate</name>
    <dbReference type="NCBI Taxonomy" id="2952"/>
    <lineage>
        <taxon>Eukaryota</taxon>
        <taxon>Sar</taxon>
        <taxon>Alveolata</taxon>
        <taxon>Dinophyceae</taxon>
        <taxon>Suessiales</taxon>
        <taxon>Symbiodiniaceae</taxon>
        <taxon>Symbiodinium</taxon>
    </lineage>
</organism>
<evidence type="ECO:0000256" key="1">
    <source>
        <dbReference type="SAM" id="MobiDB-lite"/>
    </source>
</evidence>
<evidence type="ECO:0000313" key="3">
    <source>
        <dbReference type="Proteomes" id="UP000649617"/>
    </source>
</evidence>
<protein>
    <submittedName>
        <fullName evidence="2">ShkE protein</fullName>
    </submittedName>
</protein>
<proteinExistence type="predicted"/>
<accession>A0A812TEU9</accession>
<comment type="caution">
    <text evidence="2">The sequence shown here is derived from an EMBL/GenBank/DDBJ whole genome shotgun (WGS) entry which is preliminary data.</text>
</comment>
<dbReference type="Gene3D" id="3.30.200.20">
    <property type="entry name" value="Phosphorylase Kinase, domain 1"/>
    <property type="match status" value="1"/>
</dbReference>
<dbReference type="InterPro" id="IPR011009">
    <property type="entry name" value="Kinase-like_dom_sf"/>
</dbReference>
<dbReference type="AlphaFoldDB" id="A0A812TEU9"/>